<dbReference type="EMBL" id="CM045867">
    <property type="protein sequence ID" value="KAI7959208.1"/>
    <property type="molecule type" value="Genomic_DNA"/>
</dbReference>
<organism evidence="1 2">
    <name type="scientific">Puccinia striiformis f. sp. tritici</name>
    <dbReference type="NCBI Taxonomy" id="168172"/>
    <lineage>
        <taxon>Eukaryota</taxon>
        <taxon>Fungi</taxon>
        <taxon>Dikarya</taxon>
        <taxon>Basidiomycota</taxon>
        <taxon>Pucciniomycotina</taxon>
        <taxon>Pucciniomycetes</taxon>
        <taxon>Pucciniales</taxon>
        <taxon>Pucciniaceae</taxon>
        <taxon>Puccinia</taxon>
    </lineage>
</organism>
<evidence type="ECO:0000313" key="2">
    <source>
        <dbReference type="Proteomes" id="UP001060170"/>
    </source>
</evidence>
<proteinExistence type="predicted"/>
<gene>
    <name evidence="1" type="ORF">MJO28_002999</name>
</gene>
<reference evidence="2" key="2">
    <citation type="journal article" date="2018" name="Mol. Plant Microbe Interact.">
        <title>Genome sequence resources for the wheat stripe rust pathogen (Puccinia striiformis f. sp. tritici) and the barley stripe rust pathogen (Puccinia striiformis f. sp. hordei).</title>
        <authorList>
            <person name="Xia C."/>
            <person name="Wang M."/>
            <person name="Yin C."/>
            <person name="Cornejo O.E."/>
            <person name="Hulbert S.H."/>
            <person name="Chen X."/>
        </authorList>
    </citation>
    <scope>NUCLEOTIDE SEQUENCE [LARGE SCALE GENOMIC DNA]</scope>
    <source>
        <strain evidence="2">93-210</strain>
    </source>
</reference>
<protein>
    <submittedName>
        <fullName evidence="1">Uncharacterized protein</fullName>
    </submittedName>
</protein>
<accession>A0ACC0ET03</accession>
<name>A0ACC0ET03_9BASI</name>
<sequence>MNNLVNERMDSFDFLKKRIDDAEEEGIDSLPGLPPDSSAVTETYPQDHRNAPGHIYDVGLTMNSINNTPLNSRTQNSRIQNQTIQNQTIQNQNQTIQNQNQNQTTQNQTQTTQITQTHRRIARLTPHQPTNIDHPQIVIDSPLTSTPATTHPSRHQNTWNRASPNTTHIPERKGTRPEIGTIISSSETEIDHPPPDTLSDEHSSDDGRRDKQSIGDLSLSVLDDLDPGFDDTSQSLANHQPRNLPPQKRSTKPQQSSSLSSSAGSHATVQPHMSRQNSHDHDPTVNRSEPSASQLTSPGVGRRDSFRADDSLTLDQIRDSFSREIATELQGAKKPVFGRPSPTTFQREPVPDPDTRHQKSIINNPSMNIKRMKNILNTNTKMPHRSARRPFTPKHLTEVEDDTTEISLLSRNQPSNHVNHSKPAQVAAVSDSEATSHDLTTFPGTRHQNGNSSFSFADRTHNRFNGNKLNSFLHNLNGHLSEENHQMVNALAETKAQLAHLQKENQSLRKGVIPTHSDNEDAPDRSDVLLDHLQGMINVHESIAKLQSNLNLDQGESSPTFSDSAAQNLLSERQIHRLENQLQEREEEIQEMRNQLLTKAPSISSSLKQVFELKDRLANLQADLATKDDEVDQLKLQQIDLVGQHASTVAEWRAMYEKLLAESERAKADAEKSYADRISSMKTEATALIQEKERLLMSISDKYKEVRRLTGVHAQVQDQPHQPSVETLTTIKTELEHVLNGKGDQSVGRSAERRIRMLHSWLQSEISNHEQQQPNQDLEEESEQPNNNNNNHQHQSTQEIDELRAQIEELDLELSEKEFKIQALQVTLKDSEDARNSLESEYAKLETQVDILESKTVAHQSTISGLQAKLSQALKSTFSDLSSISGTPAARSKSNSELDKALEEINHLKTLLNQSKDHIVTCEIQNLKINALENQRLQLEDRVGSLRQQASALISTPSRSSCHFQSIISMRTPKTPGKMLGNMTSILAGDSGDETIVPMLNQITELQQQVEQLRHQLDLSNKNLDSKLIKLNQASSESIQVKTDLILAVKRAEKAELKLGAAEDRLDKLIAQDGTIAHLKNRLASIACPNCNDTFDANQVVRFRVLSETQELEFIEQPSIENDQTTIDSNSFKSKFIELEVVHQSSLSQIISLKRDLERKLDHIEALENEHSILDSEIKDLKNQLSKAEDQIQSLVNKSKQDQDRFTELDNERQELCHLKEDLEDQLEAANLELTETKNQLDQVSEARDSMDAEIRALHQQTKEQSSSTSQIESLQETISELEKERNQINECLKATKSDLEKKTILVSNSEKSYHRIQATLEKQTQEYKGLEDQLETKDNQIFGLNQINSNLVRDVKGLRSDLMSVKKDALALTSNLNQIKKNHLEVHQDRDRDHDRDIEFGKVKNQLRECQNQLKIYASSKDDGFQHEELLKKHNLESKGLLLRIRFLKLMYTRESVFRVNLSYQKTLIMRKLHHTEIRNEAIQLALSNFGLPYSIGENEDQHHDSGNFTIHNPHHHSLINKKSFKSVAIGIRAICKLKLLAKNWSKEVRVKEKLKEAYREVRGKEFIAD</sequence>
<evidence type="ECO:0000313" key="1">
    <source>
        <dbReference type="EMBL" id="KAI7959208.1"/>
    </source>
</evidence>
<dbReference type="Proteomes" id="UP001060170">
    <property type="component" value="Chromosome 3"/>
</dbReference>
<keyword evidence="2" id="KW-1185">Reference proteome</keyword>
<reference evidence="2" key="1">
    <citation type="journal article" date="2018" name="BMC Genomics">
        <title>Genomic insights into host adaptation between the wheat stripe rust pathogen (Puccinia striiformis f. sp. tritici) and the barley stripe rust pathogen (Puccinia striiformis f. sp. hordei).</title>
        <authorList>
            <person name="Xia C."/>
            <person name="Wang M."/>
            <person name="Yin C."/>
            <person name="Cornejo O.E."/>
            <person name="Hulbert S.H."/>
            <person name="Chen X."/>
        </authorList>
    </citation>
    <scope>NUCLEOTIDE SEQUENCE [LARGE SCALE GENOMIC DNA]</scope>
    <source>
        <strain evidence="2">93-210</strain>
    </source>
</reference>
<comment type="caution">
    <text evidence="1">The sequence shown here is derived from an EMBL/GenBank/DDBJ whole genome shotgun (WGS) entry which is preliminary data.</text>
</comment>
<reference evidence="1 2" key="3">
    <citation type="journal article" date="2022" name="Microbiol. Spectr.">
        <title>Folding features and dynamics of 3D genome architecture in plant fungal pathogens.</title>
        <authorList>
            <person name="Xia C."/>
        </authorList>
    </citation>
    <scope>NUCLEOTIDE SEQUENCE [LARGE SCALE GENOMIC DNA]</scope>
    <source>
        <strain evidence="1 2">93-210</strain>
    </source>
</reference>